<dbReference type="Pfam" id="PF14450">
    <property type="entry name" value="FtsA"/>
    <property type="match status" value="1"/>
</dbReference>
<evidence type="ECO:0000259" key="7">
    <source>
        <dbReference type="SMART" id="SM00842"/>
    </source>
</evidence>
<dbReference type="GO" id="GO:0009898">
    <property type="term" value="C:cytoplasmic side of plasma membrane"/>
    <property type="evidence" value="ECO:0007669"/>
    <property type="project" value="UniProtKB-UniRule"/>
</dbReference>
<keyword evidence="4 5" id="KW-0131">Cell cycle</keyword>
<comment type="similarity">
    <text evidence="5 6">Belongs to the FtsA/MreB family.</text>
</comment>
<keyword evidence="9" id="KW-1185">Reference proteome</keyword>
<evidence type="ECO:0000256" key="5">
    <source>
        <dbReference type="HAMAP-Rule" id="MF_02033"/>
    </source>
</evidence>
<dbReference type="CDD" id="cd24048">
    <property type="entry name" value="ASKHA_NBD_FtsA"/>
    <property type="match status" value="1"/>
</dbReference>
<dbReference type="KEGG" id="slp:Slip_0804"/>
<dbReference type="Gene3D" id="3.30.420.40">
    <property type="match status" value="1"/>
</dbReference>
<dbReference type="EMBL" id="CP002048">
    <property type="protein sequence ID" value="ADI01584.1"/>
    <property type="molecule type" value="Genomic_DNA"/>
</dbReference>
<evidence type="ECO:0000313" key="8">
    <source>
        <dbReference type="EMBL" id="ADI01584.1"/>
    </source>
</evidence>
<dbReference type="STRING" id="643648.Slip_0804"/>
<name>D7CLJ9_SYNLT</name>
<keyword evidence="2 5" id="KW-0132">Cell division</keyword>
<dbReference type="InterPro" id="IPR020823">
    <property type="entry name" value="Cell_div_FtsA"/>
</dbReference>
<dbReference type="PIRSF" id="PIRSF003101">
    <property type="entry name" value="FtsA"/>
    <property type="match status" value="1"/>
</dbReference>
<reference evidence="9" key="1">
    <citation type="journal article" date="2010" name="Stand. Genomic Sci.">
        <title>Complete genome sequence of Syntrophothermus lipocalidus type strain (TGB-C1T).</title>
        <authorList>
            <consortium name="US DOE Joint Genome Institute (JGI-PGF)"/>
            <person name="Djao O."/>
            <person name="Zhang X."/>
            <person name="Lucas S."/>
            <person name="Lapidus A."/>
            <person name="Glavina Del Rio T."/>
            <person name="Nolan M."/>
            <person name="Tice H."/>
            <person name="Cheng J."/>
            <person name="Han C."/>
            <person name="Tapia R."/>
            <person name="Goodwin L."/>
            <person name="Pitluck S."/>
            <person name="Liolios K."/>
            <person name="Ivanova N."/>
            <person name="Mavromatis K."/>
            <person name="Mikhailova N."/>
            <person name="Ovchinnikova G."/>
            <person name="Pati A."/>
            <person name="Brambilla E."/>
            <person name="Chen A."/>
            <person name="Palaniappan K."/>
            <person name="Land M."/>
            <person name="Hauser L."/>
            <person name="Chang Y."/>
            <person name="Jeffries C."/>
            <person name="Rohde M."/>
            <person name="Sikorski J."/>
            <person name="Spring S."/>
            <person name="Goker M."/>
            <person name="Detter J."/>
            <person name="Woyke T."/>
            <person name="Bristow J."/>
            <person name="Eisen J."/>
            <person name="Markowitz V."/>
            <person name="Hugenholtz P."/>
            <person name="Kyrpides N."/>
            <person name="Klenk H."/>
        </authorList>
    </citation>
    <scope>NUCLEOTIDE SEQUENCE [LARGE SCALE GENOMIC DNA]</scope>
    <source>
        <strain evidence="9">DSM 12680 / TGB-C1</strain>
    </source>
</reference>
<evidence type="ECO:0000256" key="1">
    <source>
        <dbReference type="ARBA" id="ARBA00022475"/>
    </source>
</evidence>
<dbReference type="Proteomes" id="UP000000378">
    <property type="component" value="Chromosome"/>
</dbReference>
<dbReference type="GO" id="GO:0043093">
    <property type="term" value="P:FtsZ-dependent cytokinesis"/>
    <property type="evidence" value="ECO:0007669"/>
    <property type="project" value="UniProtKB-UniRule"/>
</dbReference>
<dbReference type="HAMAP" id="MF_02033">
    <property type="entry name" value="FtsA"/>
    <property type="match status" value="1"/>
</dbReference>
<proteinExistence type="inferred from homology"/>
<dbReference type="PANTHER" id="PTHR32432:SF4">
    <property type="entry name" value="CELL DIVISION PROTEIN FTSA"/>
    <property type="match status" value="1"/>
</dbReference>
<dbReference type="HOGENOM" id="CLU_037850_3_2_9"/>
<dbReference type="eggNOG" id="COG0849">
    <property type="taxonomic scope" value="Bacteria"/>
</dbReference>
<dbReference type="OrthoDB" id="9768127at2"/>
<feature type="domain" description="SHS2" evidence="7">
    <location>
        <begin position="10"/>
        <end position="198"/>
    </location>
</feature>
<dbReference type="InterPro" id="IPR043129">
    <property type="entry name" value="ATPase_NBD"/>
</dbReference>
<protein>
    <recommendedName>
        <fullName evidence="5 6">Cell division protein FtsA</fullName>
    </recommendedName>
</protein>
<dbReference type="PANTHER" id="PTHR32432">
    <property type="entry name" value="CELL DIVISION PROTEIN FTSA-RELATED"/>
    <property type="match status" value="1"/>
</dbReference>
<dbReference type="Pfam" id="PF02491">
    <property type="entry name" value="SHS2_FTSA"/>
    <property type="match status" value="1"/>
</dbReference>
<comment type="subunit">
    <text evidence="5">Self-interacts. Interacts with FtsZ.</text>
</comment>
<keyword evidence="1 5" id="KW-1003">Cell membrane</keyword>
<comment type="subcellular location">
    <subcellularLocation>
        <location evidence="5">Cell membrane</location>
        <topology evidence="5">Peripheral membrane protein</topology>
        <orientation evidence="5">Cytoplasmic side</orientation>
    </subcellularLocation>
    <text evidence="5">Localizes to the Z ring in an FtsZ-dependent manner. Targeted to the membrane through a conserved C-terminal amphipathic helix.</text>
</comment>
<evidence type="ECO:0000256" key="6">
    <source>
        <dbReference type="PIRNR" id="PIRNR003101"/>
    </source>
</evidence>
<dbReference type="SMART" id="SM00842">
    <property type="entry name" value="FtsA"/>
    <property type="match status" value="1"/>
</dbReference>
<evidence type="ECO:0000256" key="3">
    <source>
        <dbReference type="ARBA" id="ARBA00023136"/>
    </source>
</evidence>
<accession>D7CLJ9</accession>
<sequence length="413" mass="44101">MAKKSYRKILVGLDVGTTKVAGAAGQVSYDGAVDVLGICEVPSFGLRRGNVIDIDSTSRAIDRCLNDLERMCGINIASARVGFSGANIATIPNRAVVAVGHPGNEIVQEDVERVVHAAKMIAIPPDRSIIHLLPRQFIVDGYEGVTDAVGMAGSRLEVEAVLVTAATTAVQNLMKAVGRAGLKVKELTLNTLLAAESVLSPAEKEMGVVLVDIGGGTMDISIYEQGGLVFSSIIPVGGEHITRDLAVGLRTNLEEANRIKEQHGCSSVDAAREDVIIEVSNINGQASRQVSEKFVASIIQPRIEEMLEIVQGELFRAGVIGVPPGGIVLTGGTSNLRGITRSVEEYLHIPARVGLPENTRFINGEFKQGQYAAVLGALLYDLKNSASDVNLDEELLLGSWLGRVILWFKDLFR</sequence>
<dbReference type="SUPFAM" id="SSF53067">
    <property type="entry name" value="Actin-like ATPase domain"/>
    <property type="match status" value="2"/>
</dbReference>
<dbReference type="InterPro" id="IPR050696">
    <property type="entry name" value="FtsA/MreB"/>
</dbReference>
<comment type="function">
    <text evidence="5 6">Cell division protein that is involved in the assembly of the Z ring. May serve as a membrane anchor for the Z ring.</text>
</comment>
<gene>
    <name evidence="5" type="primary">ftsA</name>
    <name evidence="8" type="ordered locus">Slip_0804</name>
</gene>
<dbReference type="GO" id="GO:0032153">
    <property type="term" value="C:cell division site"/>
    <property type="evidence" value="ECO:0007669"/>
    <property type="project" value="UniProtKB-UniRule"/>
</dbReference>
<reference evidence="8 9" key="2">
    <citation type="journal article" date="2010" name="Stand. Genomic Sci.">
        <title>Complete genome sequence of Syntrophothermus lipocalidus type strain (TGB-C1).</title>
        <authorList>
            <person name="Djao O.D."/>
            <person name="Zhang X."/>
            <person name="Lucas S."/>
            <person name="Lapidus A."/>
            <person name="Del Rio T.G."/>
            <person name="Nolan M."/>
            <person name="Tice H."/>
            <person name="Cheng J.F."/>
            <person name="Han C."/>
            <person name="Tapia R."/>
            <person name="Goodwin L."/>
            <person name="Pitluck S."/>
            <person name="Liolios K."/>
            <person name="Ivanova N."/>
            <person name="Mavromatis K."/>
            <person name="Mikhailova N."/>
            <person name="Ovchinnikova G."/>
            <person name="Pati A."/>
            <person name="Brambilla E."/>
            <person name="Chen A."/>
            <person name="Palaniappan K."/>
            <person name="Land M."/>
            <person name="Hauser L."/>
            <person name="Chang Y.J."/>
            <person name="Jeffries C.D."/>
            <person name="Rohde M."/>
            <person name="Sikorski J."/>
            <person name="Spring S."/>
            <person name="Goker M."/>
            <person name="Detter J.C."/>
            <person name="Woyke T."/>
            <person name="Bristow J."/>
            <person name="Eisen J.A."/>
            <person name="Markowitz V."/>
            <person name="Hugenholtz P."/>
            <person name="Kyrpides N.C."/>
            <person name="Klenk H.P."/>
        </authorList>
    </citation>
    <scope>NUCLEOTIDE SEQUENCE [LARGE SCALE GENOMIC DNA]</scope>
    <source>
        <strain evidence="9">DSM 12680 / TGB-C1</strain>
    </source>
</reference>
<evidence type="ECO:0000313" key="9">
    <source>
        <dbReference type="Proteomes" id="UP000000378"/>
    </source>
</evidence>
<dbReference type="RefSeq" id="WP_013174986.1">
    <property type="nucleotide sequence ID" value="NC_014220.1"/>
</dbReference>
<evidence type="ECO:0000256" key="4">
    <source>
        <dbReference type="ARBA" id="ARBA00023306"/>
    </source>
</evidence>
<dbReference type="AlphaFoldDB" id="D7CLJ9"/>
<dbReference type="NCBIfam" id="TIGR01174">
    <property type="entry name" value="ftsA"/>
    <property type="match status" value="1"/>
</dbReference>
<organism evidence="8 9">
    <name type="scientific">Syntrophothermus lipocalidus (strain DSM 12680 / TGB-C1)</name>
    <dbReference type="NCBI Taxonomy" id="643648"/>
    <lineage>
        <taxon>Bacteria</taxon>
        <taxon>Bacillati</taxon>
        <taxon>Bacillota</taxon>
        <taxon>Clostridia</taxon>
        <taxon>Eubacteriales</taxon>
        <taxon>Syntrophomonadaceae</taxon>
        <taxon>Syntrophothermus</taxon>
    </lineage>
</organism>
<evidence type="ECO:0000256" key="2">
    <source>
        <dbReference type="ARBA" id="ARBA00022618"/>
    </source>
</evidence>
<keyword evidence="3 5" id="KW-0472">Membrane</keyword>
<dbReference type="InterPro" id="IPR003494">
    <property type="entry name" value="SHS2_FtsA"/>
</dbReference>
<dbReference type="Gene3D" id="3.30.1490.110">
    <property type="match status" value="1"/>
</dbReference>